<sequence>MVTLPEFVESPSLVTATQHNRVSRNNATLAVPAVEQGDLVPKGGGTYVEALAMLGEGGAGATSWKAVTLVTQYYTKCNVAAALECDPRTR</sequence>
<evidence type="ECO:0000313" key="2">
    <source>
        <dbReference type="Proteomes" id="UP000674179"/>
    </source>
</evidence>
<protein>
    <submittedName>
        <fullName evidence="1">Uncharacterized protein</fullName>
    </submittedName>
</protein>
<dbReference type="AlphaFoldDB" id="A0A836H636"/>
<dbReference type="EMBL" id="JAFHKP010000024">
    <property type="protein sequence ID" value="KAG5478260.1"/>
    <property type="molecule type" value="Genomic_DNA"/>
</dbReference>
<name>A0A836H636_LEIEN</name>
<accession>A0A836H636</accession>
<evidence type="ECO:0000313" key="1">
    <source>
        <dbReference type="EMBL" id="KAG5478260.1"/>
    </source>
</evidence>
<dbReference type="Proteomes" id="UP000674179">
    <property type="component" value="Chromosome 24"/>
</dbReference>
<gene>
    <name evidence="1" type="ORF">CUR178_04975</name>
</gene>
<dbReference type="KEGG" id="lenr:94172180"/>
<dbReference type="GeneID" id="94172180"/>
<dbReference type="RefSeq" id="XP_067692725.1">
    <property type="nucleotide sequence ID" value="XM_067836670.1"/>
</dbReference>
<reference evidence="1 2" key="1">
    <citation type="submission" date="2021-02" db="EMBL/GenBank/DDBJ databases">
        <title>Leishmania (Mundinia) enrietti genome sequencing and assembly.</title>
        <authorList>
            <person name="Almutairi H."/>
            <person name="Gatherer D."/>
        </authorList>
    </citation>
    <scope>NUCLEOTIDE SEQUENCE [LARGE SCALE GENOMIC DNA]</scope>
    <source>
        <strain evidence="1">CUR178</strain>
    </source>
</reference>
<keyword evidence="2" id="KW-1185">Reference proteome</keyword>
<comment type="caution">
    <text evidence="1">The sequence shown here is derived from an EMBL/GenBank/DDBJ whole genome shotgun (WGS) entry which is preliminary data.</text>
</comment>
<proteinExistence type="predicted"/>
<dbReference type="OrthoDB" id="10531102at2759"/>
<organism evidence="1 2">
    <name type="scientific">Leishmania enriettii</name>
    <dbReference type="NCBI Taxonomy" id="5663"/>
    <lineage>
        <taxon>Eukaryota</taxon>
        <taxon>Discoba</taxon>
        <taxon>Euglenozoa</taxon>
        <taxon>Kinetoplastea</taxon>
        <taxon>Metakinetoplastina</taxon>
        <taxon>Trypanosomatida</taxon>
        <taxon>Trypanosomatidae</taxon>
        <taxon>Leishmaniinae</taxon>
        <taxon>Leishmania</taxon>
    </lineage>
</organism>